<dbReference type="PANTHER" id="PTHR15970:SF2">
    <property type="entry name" value="ELL-ASSOCIATED FACTOR EAF"/>
    <property type="match status" value="1"/>
</dbReference>
<sequence length="237" mass="25725">MELDDKVHELKLGRSFDHNAPVAFHSVRYDFKPASVDTTQKSIVEIGQGNSVTVSVPHVEGAGTTHTVYKGNKRPSQKECVLIIDHTTGEMTLEKLANTIQLKKTRQEGSSRVQQMARPVTPVEMHKHKGKKKVQKHAPPPPEPNQSQSSPPPKNKLLQNPHLADAEKEPYSPGDMLMSASSGDSGNSSSSDSDMDLDDNSASEKAPPHPVRPAPTNGIHSMLSEDLQLSESGSDSD</sequence>
<protein>
    <recommendedName>
        <fullName evidence="9">Transcription elongation factor Eaf N-terminal domain-containing protein</fullName>
    </recommendedName>
</protein>
<keyword evidence="4" id="KW-0805">Transcription regulation</keyword>
<dbReference type="GO" id="GO:0003711">
    <property type="term" value="F:transcription elongation factor activity"/>
    <property type="evidence" value="ECO:0007669"/>
    <property type="project" value="TreeGrafter"/>
</dbReference>
<dbReference type="Proteomes" id="UP001209878">
    <property type="component" value="Unassembled WGS sequence"/>
</dbReference>
<feature type="compositionally biased region" description="Polar residues" evidence="8">
    <location>
        <begin position="227"/>
        <end position="237"/>
    </location>
</feature>
<feature type="compositionally biased region" description="Polar residues" evidence="8">
    <location>
        <begin position="103"/>
        <end position="114"/>
    </location>
</feature>
<evidence type="ECO:0000256" key="6">
    <source>
        <dbReference type="ARBA" id="ARBA00023163"/>
    </source>
</evidence>
<evidence type="ECO:0000256" key="7">
    <source>
        <dbReference type="ARBA" id="ARBA00023242"/>
    </source>
</evidence>
<keyword evidence="6" id="KW-0804">Transcription</keyword>
<feature type="compositionally biased region" description="Basic residues" evidence="8">
    <location>
        <begin position="126"/>
        <end position="136"/>
    </location>
</feature>
<evidence type="ECO:0000256" key="8">
    <source>
        <dbReference type="SAM" id="MobiDB-lite"/>
    </source>
</evidence>
<feature type="region of interest" description="Disordered" evidence="8">
    <location>
        <begin position="103"/>
        <end position="237"/>
    </location>
</feature>
<evidence type="ECO:0000256" key="3">
    <source>
        <dbReference type="ARBA" id="ARBA00022553"/>
    </source>
</evidence>
<dbReference type="EMBL" id="JAODUO010000254">
    <property type="protein sequence ID" value="KAK2184758.1"/>
    <property type="molecule type" value="Genomic_DNA"/>
</dbReference>
<evidence type="ECO:0000256" key="5">
    <source>
        <dbReference type="ARBA" id="ARBA00023159"/>
    </source>
</evidence>
<evidence type="ECO:0000313" key="11">
    <source>
        <dbReference type="Proteomes" id="UP001209878"/>
    </source>
</evidence>
<organism evidence="10 11">
    <name type="scientific">Ridgeia piscesae</name>
    <name type="common">Tubeworm</name>
    <dbReference type="NCBI Taxonomy" id="27915"/>
    <lineage>
        <taxon>Eukaryota</taxon>
        <taxon>Metazoa</taxon>
        <taxon>Spiralia</taxon>
        <taxon>Lophotrochozoa</taxon>
        <taxon>Annelida</taxon>
        <taxon>Polychaeta</taxon>
        <taxon>Sedentaria</taxon>
        <taxon>Canalipalpata</taxon>
        <taxon>Sabellida</taxon>
        <taxon>Siboglinidae</taxon>
        <taxon>Ridgeia</taxon>
    </lineage>
</organism>
<comment type="similarity">
    <text evidence="2">Belongs to the EAF family.</text>
</comment>
<evidence type="ECO:0000259" key="9">
    <source>
        <dbReference type="Pfam" id="PF09816"/>
    </source>
</evidence>
<dbReference type="InterPro" id="IPR027093">
    <property type="entry name" value="EAF_fam"/>
</dbReference>
<keyword evidence="7" id="KW-0539">Nucleus</keyword>
<accession>A0AAD9UCW3</accession>
<reference evidence="10" key="1">
    <citation type="journal article" date="2023" name="Mol. Biol. Evol.">
        <title>Third-Generation Sequencing Reveals the Adaptive Role of the Epigenome in Three Deep-Sea Polychaetes.</title>
        <authorList>
            <person name="Perez M."/>
            <person name="Aroh O."/>
            <person name="Sun Y."/>
            <person name="Lan Y."/>
            <person name="Juniper S.K."/>
            <person name="Young C.R."/>
            <person name="Angers B."/>
            <person name="Qian P.Y."/>
        </authorList>
    </citation>
    <scope>NUCLEOTIDE SEQUENCE</scope>
    <source>
        <strain evidence="10">R07B-5</strain>
    </source>
</reference>
<dbReference type="PANTHER" id="PTHR15970">
    <property type="entry name" value="ELL-ASSOCIATED FACTOR EAF"/>
    <property type="match status" value="1"/>
</dbReference>
<dbReference type="GO" id="GO:0006368">
    <property type="term" value="P:transcription elongation by RNA polymerase II"/>
    <property type="evidence" value="ECO:0007669"/>
    <property type="project" value="InterPro"/>
</dbReference>
<gene>
    <name evidence="10" type="ORF">NP493_254g03040</name>
</gene>
<comment type="caution">
    <text evidence="10">The sequence shown here is derived from an EMBL/GenBank/DDBJ whole genome shotgun (WGS) entry which is preliminary data.</text>
</comment>
<evidence type="ECO:0000256" key="2">
    <source>
        <dbReference type="ARBA" id="ARBA00007798"/>
    </source>
</evidence>
<feature type="compositionally biased region" description="Low complexity" evidence="8">
    <location>
        <begin position="177"/>
        <end position="192"/>
    </location>
</feature>
<evidence type="ECO:0000313" key="10">
    <source>
        <dbReference type="EMBL" id="KAK2184758.1"/>
    </source>
</evidence>
<keyword evidence="11" id="KW-1185">Reference proteome</keyword>
<dbReference type="GO" id="GO:0032783">
    <property type="term" value="C:super elongation complex"/>
    <property type="evidence" value="ECO:0007669"/>
    <property type="project" value="InterPro"/>
</dbReference>
<proteinExistence type="inferred from homology"/>
<evidence type="ECO:0000256" key="1">
    <source>
        <dbReference type="ARBA" id="ARBA00004123"/>
    </source>
</evidence>
<dbReference type="Pfam" id="PF09816">
    <property type="entry name" value="EAF"/>
    <property type="match status" value="1"/>
</dbReference>
<dbReference type="AlphaFoldDB" id="A0AAD9UCW3"/>
<name>A0AAD9UCW3_RIDPI</name>
<keyword evidence="3" id="KW-0597">Phosphoprotein</keyword>
<comment type="subcellular location">
    <subcellularLocation>
        <location evidence="1">Nucleus</location>
    </subcellularLocation>
</comment>
<feature type="compositionally biased region" description="Pro residues" evidence="8">
    <location>
        <begin position="138"/>
        <end position="154"/>
    </location>
</feature>
<dbReference type="InterPro" id="IPR019194">
    <property type="entry name" value="Tscrpt_elong_fac_Eaf_N"/>
</dbReference>
<feature type="domain" description="Transcription elongation factor Eaf N-terminal" evidence="9">
    <location>
        <begin position="8"/>
        <end position="107"/>
    </location>
</feature>
<keyword evidence="5" id="KW-0010">Activator</keyword>
<evidence type="ECO:0000256" key="4">
    <source>
        <dbReference type="ARBA" id="ARBA00023015"/>
    </source>
</evidence>